<feature type="transmembrane region" description="Helical" evidence="7">
    <location>
        <begin position="412"/>
        <end position="431"/>
    </location>
</feature>
<keyword evidence="4 7" id="KW-0812">Transmembrane</keyword>
<feature type="transmembrane region" description="Helical" evidence="7">
    <location>
        <begin position="129"/>
        <end position="148"/>
    </location>
</feature>
<dbReference type="InterPro" id="IPR009716">
    <property type="entry name" value="Ferroportin-1"/>
</dbReference>
<comment type="similarity">
    <text evidence="2 7">Belongs to the ferroportin (FP) (TC 2.A.100) family. SLC40A subfamily.</text>
</comment>
<comment type="caution">
    <text evidence="9">The sequence shown here is derived from an EMBL/GenBank/DDBJ whole genome shotgun (WGS) entry which is preliminary data.</text>
</comment>
<accession>A0AAV2H159</accession>
<feature type="transmembrane region" description="Helical" evidence="7">
    <location>
        <begin position="495"/>
        <end position="514"/>
    </location>
</feature>
<comment type="subcellular location">
    <subcellularLocation>
        <location evidence="1 7">Membrane</location>
        <topology evidence="1 7">Multi-pass membrane protein</topology>
    </subcellularLocation>
</comment>
<name>A0AAV2H159_LYMST</name>
<dbReference type="GO" id="GO:0016020">
    <property type="term" value="C:membrane"/>
    <property type="evidence" value="ECO:0007669"/>
    <property type="project" value="UniProtKB-SubCell"/>
</dbReference>
<feature type="transmembrane region" description="Helical" evidence="7">
    <location>
        <begin position="562"/>
        <end position="583"/>
    </location>
</feature>
<feature type="transmembrane region" description="Helical" evidence="7">
    <location>
        <begin position="207"/>
        <end position="229"/>
    </location>
</feature>
<keyword evidence="10" id="KW-1185">Reference proteome</keyword>
<organism evidence="9 10">
    <name type="scientific">Lymnaea stagnalis</name>
    <name type="common">Great pond snail</name>
    <name type="synonym">Helix stagnalis</name>
    <dbReference type="NCBI Taxonomy" id="6523"/>
    <lineage>
        <taxon>Eukaryota</taxon>
        <taxon>Metazoa</taxon>
        <taxon>Spiralia</taxon>
        <taxon>Lophotrochozoa</taxon>
        <taxon>Mollusca</taxon>
        <taxon>Gastropoda</taxon>
        <taxon>Heterobranchia</taxon>
        <taxon>Euthyneura</taxon>
        <taxon>Panpulmonata</taxon>
        <taxon>Hygrophila</taxon>
        <taxon>Lymnaeoidea</taxon>
        <taxon>Lymnaeidae</taxon>
        <taxon>Lymnaea</taxon>
    </lineage>
</organism>
<dbReference type="PANTHER" id="PTHR11660">
    <property type="entry name" value="SOLUTE CARRIER FAMILY 40 MEMBER"/>
    <property type="match status" value="1"/>
</dbReference>
<evidence type="ECO:0000256" key="5">
    <source>
        <dbReference type="ARBA" id="ARBA00022989"/>
    </source>
</evidence>
<feature type="transmembrane region" description="Helical" evidence="7">
    <location>
        <begin position="98"/>
        <end position="117"/>
    </location>
</feature>
<keyword evidence="6 7" id="KW-0472">Membrane</keyword>
<comment type="function">
    <text evidence="7">May be involved in iron transport and iron homeostasis.</text>
</comment>
<feature type="signal peptide" evidence="8">
    <location>
        <begin position="1"/>
        <end position="22"/>
    </location>
</feature>
<evidence type="ECO:0000256" key="3">
    <source>
        <dbReference type="ARBA" id="ARBA00022448"/>
    </source>
</evidence>
<feature type="chain" id="PRO_5043875475" description="Solute carrier family 40 member" evidence="8">
    <location>
        <begin position="23"/>
        <end position="605"/>
    </location>
</feature>
<evidence type="ECO:0000256" key="2">
    <source>
        <dbReference type="ARBA" id="ARBA00006279"/>
    </source>
</evidence>
<dbReference type="Pfam" id="PF06963">
    <property type="entry name" value="FPN1"/>
    <property type="match status" value="1"/>
</dbReference>
<evidence type="ECO:0000313" key="9">
    <source>
        <dbReference type="EMBL" id="CAL1527364.1"/>
    </source>
</evidence>
<feature type="transmembrane region" description="Helical" evidence="7">
    <location>
        <begin position="181"/>
        <end position="201"/>
    </location>
</feature>
<keyword evidence="7" id="KW-0406">Ion transport</keyword>
<dbReference type="GO" id="GO:0005381">
    <property type="term" value="F:iron ion transmembrane transporter activity"/>
    <property type="evidence" value="ECO:0007669"/>
    <property type="project" value="UniProtKB-UniRule"/>
</dbReference>
<keyword evidence="3 7" id="KW-0813">Transport</keyword>
<evidence type="ECO:0000256" key="7">
    <source>
        <dbReference type="RuleBase" id="RU365065"/>
    </source>
</evidence>
<sequence length="605" mass="68129">MVFKSCFLFCCFFRDFINLLSLLKEMANLFVYFSHFLSSWGDRMWSFGVGLFLIKISPESLQLTAVHGLSMGLSVLFLGALVGDIVDETPRLKAAQTALLLQNLFVVICAVVIYLFLMFTQDILAIGEWTRYAFYALVILLCVLSRLTSMARQIAVEKDWIVQMCGKDTDLLATMTSLLRFIDLTTQVLAPIATGLIMSYGGVEFGALFIGAWNLGSVFIEYYFLWKVYNTVPALKKRKDLTKSQADETKVEEEFVNTGQAHEDGKLMTNTEEIISSPEKEYLQNVKESDVDTTVQDSEDVGNTEPTVIKEKNVKNSHKSCRCTRIFSSLERLYKGWPVYVHYDVRHAGLALACLYMTVLGFDSVTVGYAKMQGLTEALVGGTMGVAAFFGIFGTVMYQFMRRGLGLQRTGMFGLSLQISCLTLCVVSVWMPGTPFNLSLEEKSNATLQADLNCTQGKACLWRKFNCNIHVFFLKYRNSDSGNETNNCIPLTSNISIWMLLAGIVTARFGLWVADLSISQIFMESVQEKERGKVNGVQNSLNQLMDMLKYLMVVLAPHQHQFGLLVIISFCFICLGWLFYAYYLRKSRGHFFHFEKCVISGDSPG</sequence>
<dbReference type="CDD" id="cd17480">
    <property type="entry name" value="MFS_SLC40A1_like"/>
    <property type="match status" value="1"/>
</dbReference>
<dbReference type="SUPFAM" id="SSF103473">
    <property type="entry name" value="MFS general substrate transporter"/>
    <property type="match status" value="2"/>
</dbReference>
<keyword evidence="5 7" id="KW-1133">Transmembrane helix</keyword>
<keyword evidence="8" id="KW-0732">Signal</keyword>
<reference evidence="9 10" key="1">
    <citation type="submission" date="2024-04" db="EMBL/GenBank/DDBJ databases">
        <authorList>
            <consortium name="Genoscope - CEA"/>
            <person name="William W."/>
        </authorList>
    </citation>
    <scope>NUCLEOTIDE SEQUENCE [LARGE SCALE GENOMIC DNA]</scope>
</reference>
<feature type="transmembrane region" description="Helical" evidence="7">
    <location>
        <begin position="350"/>
        <end position="372"/>
    </location>
</feature>
<dbReference type="PANTHER" id="PTHR11660:SF57">
    <property type="entry name" value="SOLUTE CARRIER FAMILY 40 MEMBER"/>
    <property type="match status" value="1"/>
</dbReference>
<evidence type="ECO:0000256" key="8">
    <source>
        <dbReference type="SAM" id="SignalP"/>
    </source>
</evidence>
<feature type="transmembrane region" description="Helical" evidence="7">
    <location>
        <begin position="66"/>
        <end position="86"/>
    </location>
</feature>
<dbReference type="AlphaFoldDB" id="A0AAV2H159"/>
<proteinExistence type="inferred from homology"/>
<evidence type="ECO:0000256" key="1">
    <source>
        <dbReference type="ARBA" id="ARBA00004141"/>
    </source>
</evidence>
<dbReference type="Proteomes" id="UP001497497">
    <property type="component" value="Unassembled WGS sequence"/>
</dbReference>
<protein>
    <recommendedName>
        <fullName evidence="7">Solute carrier family 40 member</fullName>
    </recommendedName>
</protein>
<evidence type="ECO:0000313" key="10">
    <source>
        <dbReference type="Proteomes" id="UP001497497"/>
    </source>
</evidence>
<evidence type="ECO:0000256" key="6">
    <source>
        <dbReference type="ARBA" id="ARBA00023136"/>
    </source>
</evidence>
<feature type="transmembrane region" description="Helical" evidence="7">
    <location>
        <begin position="378"/>
        <end position="400"/>
    </location>
</feature>
<dbReference type="InterPro" id="IPR036259">
    <property type="entry name" value="MFS_trans_sf"/>
</dbReference>
<evidence type="ECO:0000256" key="4">
    <source>
        <dbReference type="ARBA" id="ARBA00022692"/>
    </source>
</evidence>
<dbReference type="EMBL" id="CAXITT010000016">
    <property type="protein sequence ID" value="CAL1527364.1"/>
    <property type="molecule type" value="Genomic_DNA"/>
</dbReference>
<gene>
    <name evidence="9" type="ORF">GSLYS_00001541001</name>
</gene>